<accession>A0A8H6Y5X9</accession>
<dbReference type="OrthoDB" id="2269034at2759"/>
<comment type="caution">
    <text evidence="1">The sequence shown here is derived from an EMBL/GenBank/DDBJ whole genome shotgun (WGS) entry which is preliminary data.</text>
</comment>
<evidence type="ECO:0000313" key="2">
    <source>
        <dbReference type="Proteomes" id="UP000620124"/>
    </source>
</evidence>
<evidence type="ECO:0000313" key="1">
    <source>
        <dbReference type="EMBL" id="KAF7352474.1"/>
    </source>
</evidence>
<gene>
    <name evidence="1" type="ORF">MVEN_01212300</name>
</gene>
<proteinExistence type="predicted"/>
<sequence length="170" mass="19557">MHPPLDLPLLRKFSIRFFPKEWEEHDPLVMFNNVPPLHEVLIGEVLPSLVSLPWQQITKFTGACYTVSECLQALRLMSNHVEWAFSAYELDDEADGLKVFSHSNMQHLTLLDIPLNFGNRDYSAHILRFLTLPALRLLEIQGVVDLEPLLLREFLLRPSPPVIKTPRAPI</sequence>
<keyword evidence="2" id="KW-1185">Reference proteome</keyword>
<protein>
    <submittedName>
        <fullName evidence="1">Uncharacterized protein</fullName>
    </submittedName>
</protein>
<reference evidence="1" key="1">
    <citation type="submission" date="2020-05" db="EMBL/GenBank/DDBJ databases">
        <title>Mycena genomes resolve the evolution of fungal bioluminescence.</title>
        <authorList>
            <person name="Tsai I.J."/>
        </authorList>
    </citation>
    <scope>NUCLEOTIDE SEQUENCE</scope>
    <source>
        <strain evidence="1">CCC161011</strain>
    </source>
</reference>
<dbReference type="AlphaFoldDB" id="A0A8H6Y5X9"/>
<name>A0A8H6Y5X9_9AGAR</name>
<dbReference type="Proteomes" id="UP000620124">
    <property type="component" value="Unassembled WGS sequence"/>
</dbReference>
<dbReference type="EMBL" id="JACAZI010000009">
    <property type="protein sequence ID" value="KAF7352474.1"/>
    <property type="molecule type" value="Genomic_DNA"/>
</dbReference>
<organism evidence="1 2">
    <name type="scientific">Mycena venus</name>
    <dbReference type="NCBI Taxonomy" id="2733690"/>
    <lineage>
        <taxon>Eukaryota</taxon>
        <taxon>Fungi</taxon>
        <taxon>Dikarya</taxon>
        <taxon>Basidiomycota</taxon>
        <taxon>Agaricomycotina</taxon>
        <taxon>Agaricomycetes</taxon>
        <taxon>Agaricomycetidae</taxon>
        <taxon>Agaricales</taxon>
        <taxon>Marasmiineae</taxon>
        <taxon>Mycenaceae</taxon>
        <taxon>Mycena</taxon>
    </lineage>
</organism>